<evidence type="ECO:0000313" key="3">
    <source>
        <dbReference type="Proteomes" id="UP000823046"/>
    </source>
</evidence>
<proteinExistence type="predicted"/>
<protein>
    <submittedName>
        <fullName evidence="2">Hydrolase</fullName>
    </submittedName>
</protein>
<comment type="caution">
    <text evidence="2">The sequence shown here is derived from an EMBL/GenBank/DDBJ whole genome shotgun (WGS) entry which is preliminary data.</text>
</comment>
<keyword evidence="3" id="KW-1185">Reference proteome</keyword>
<sequence>MASKTLTATHIFHGPTDSPTTLPHHEKRSETTEISQLHLTDNSIKQIVAGATEAAQISFRKLYEDEADAV</sequence>
<reference evidence="2 3" key="1">
    <citation type="journal article" date="2020" name="bioRxiv">
        <title>Metabolic contributions of an alphaproteobacterial endosymbiont in the apicomplexan Cardiosporidium cionae.</title>
        <authorList>
            <person name="Hunter E.S."/>
            <person name="Paight C.J."/>
            <person name="Lane C.E."/>
        </authorList>
    </citation>
    <scope>NUCLEOTIDE SEQUENCE [LARGE SCALE GENOMIC DNA]</scope>
    <source>
        <strain evidence="2">ESH_2018</strain>
    </source>
</reference>
<dbReference type="GO" id="GO:0016787">
    <property type="term" value="F:hydrolase activity"/>
    <property type="evidence" value="ECO:0007669"/>
    <property type="project" value="UniProtKB-KW"/>
</dbReference>
<keyword evidence="2" id="KW-0378">Hydrolase</keyword>
<dbReference type="EMBL" id="JADAQX010001454">
    <property type="protein sequence ID" value="KAF8817798.1"/>
    <property type="molecule type" value="Genomic_DNA"/>
</dbReference>
<evidence type="ECO:0000313" key="2">
    <source>
        <dbReference type="EMBL" id="KAF8817798.1"/>
    </source>
</evidence>
<accession>A0ABQ7J3W7</accession>
<feature type="region of interest" description="Disordered" evidence="1">
    <location>
        <begin position="1"/>
        <end position="29"/>
    </location>
</feature>
<dbReference type="Proteomes" id="UP000823046">
    <property type="component" value="Unassembled WGS sequence"/>
</dbReference>
<gene>
    <name evidence="2" type="ORF">IE077_004231</name>
</gene>
<name>A0ABQ7J3W7_9APIC</name>
<organism evidence="2 3">
    <name type="scientific">Cardiosporidium cionae</name>
    <dbReference type="NCBI Taxonomy" id="476202"/>
    <lineage>
        <taxon>Eukaryota</taxon>
        <taxon>Sar</taxon>
        <taxon>Alveolata</taxon>
        <taxon>Apicomplexa</taxon>
        <taxon>Aconoidasida</taxon>
        <taxon>Nephromycida</taxon>
        <taxon>Cardiosporidium</taxon>
    </lineage>
</organism>
<evidence type="ECO:0000256" key="1">
    <source>
        <dbReference type="SAM" id="MobiDB-lite"/>
    </source>
</evidence>